<sequence length="255" mass="28629">MLAFSKMARLPGLLQTRATVFLIRNYHKQPIEVVWKKPEHGWTKLNFDGSRKHGQASIGGIFRNHKGEFILGYSEPIGAATSTVAEFAALKRGLELVLENGWTDLWLEGDAKIIMDIISKRGRLRCQEAKKHVNYINVVMPGLSNCVLSHVYREGNRAADKLAKLGHQFQDPKVWRLHPPDIVLPIMHEDARVLETVTQQQNLTAKNGVILNGQESKIGTSSSSYNLDAALEPEDVRSLISFMASLTLWIAIFFT</sequence>
<gene>
    <name evidence="2" type="primary">A01p013510.1_BraROA</name>
    <name evidence="2" type="ORF">IGI04_001144</name>
</gene>
<name>A0ABQ7NRT3_BRACM</name>
<reference evidence="2 3" key="1">
    <citation type="submission" date="2021-03" db="EMBL/GenBank/DDBJ databases">
        <authorList>
            <person name="King G.J."/>
            <person name="Bancroft I."/>
            <person name="Baten A."/>
            <person name="Bloomfield J."/>
            <person name="Borpatragohain P."/>
            <person name="He Z."/>
            <person name="Irish N."/>
            <person name="Irwin J."/>
            <person name="Liu K."/>
            <person name="Mauleon R.P."/>
            <person name="Moore J."/>
            <person name="Morris R."/>
            <person name="Ostergaard L."/>
            <person name="Wang B."/>
            <person name="Wells R."/>
        </authorList>
    </citation>
    <scope>NUCLEOTIDE SEQUENCE [LARGE SCALE GENOMIC DNA]</scope>
    <source>
        <strain evidence="2">R-o-18</strain>
        <tissue evidence="2">Leaf</tissue>
    </source>
</reference>
<dbReference type="SUPFAM" id="SSF53098">
    <property type="entry name" value="Ribonuclease H-like"/>
    <property type="match status" value="1"/>
</dbReference>
<dbReference type="InterPro" id="IPR053151">
    <property type="entry name" value="RNase_H-like"/>
</dbReference>
<evidence type="ECO:0000259" key="1">
    <source>
        <dbReference type="Pfam" id="PF13456"/>
    </source>
</evidence>
<dbReference type="Gene3D" id="3.30.420.10">
    <property type="entry name" value="Ribonuclease H-like superfamily/Ribonuclease H"/>
    <property type="match status" value="1"/>
</dbReference>
<comment type="caution">
    <text evidence="2">The sequence shown here is derived from an EMBL/GenBank/DDBJ whole genome shotgun (WGS) entry which is preliminary data.</text>
</comment>
<dbReference type="InterPro" id="IPR002156">
    <property type="entry name" value="RNaseH_domain"/>
</dbReference>
<protein>
    <recommendedName>
        <fullName evidence="1">RNase H type-1 domain-containing protein</fullName>
    </recommendedName>
</protein>
<keyword evidence="3" id="KW-1185">Reference proteome</keyword>
<evidence type="ECO:0000313" key="2">
    <source>
        <dbReference type="EMBL" id="KAG5413577.1"/>
    </source>
</evidence>
<accession>A0ABQ7NRT3</accession>
<feature type="domain" description="RNase H type-1" evidence="1">
    <location>
        <begin position="46"/>
        <end position="165"/>
    </location>
</feature>
<dbReference type="PANTHER" id="PTHR47723">
    <property type="entry name" value="OS05G0353850 PROTEIN"/>
    <property type="match status" value="1"/>
</dbReference>
<dbReference type="Pfam" id="PF13456">
    <property type="entry name" value="RVT_3"/>
    <property type="match status" value="1"/>
</dbReference>
<dbReference type="Proteomes" id="UP000823674">
    <property type="component" value="Chromosome A01"/>
</dbReference>
<dbReference type="EMBL" id="JADBGQ010000001">
    <property type="protein sequence ID" value="KAG5413577.1"/>
    <property type="molecule type" value="Genomic_DNA"/>
</dbReference>
<proteinExistence type="predicted"/>
<evidence type="ECO:0000313" key="3">
    <source>
        <dbReference type="Proteomes" id="UP000823674"/>
    </source>
</evidence>
<dbReference type="CDD" id="cd06222">
    <property type="entry name" value="RNase_H_like"/>
    <property type="match status" value="1"/>
</dbReference>
<dbReference type="InterPro" id="IPR044730">
    <property type="entry name" value="RNase_H-like_dom_plant"/>
</dbReference>
<dbReference type="InterPro" id="IPR012337">
    <property type="entry name" value="RNaseH-like_sf"/>
</dbReference>
<dbReference type="PANTHER" id="PTHR47723:SF23">
    <property type="entry name" value="REVERSE TRANSCRIPTASE-LIKE PROTEIN"/>
    <property type="match status" value="1"/>
</dbReference>
<organism evidence="2 3">
    <name type="scientific">Brassica rapa subsp. trilocularis</name>
    <dbReference type="NCBI Taxonomy" id="1813537"/>
    <lineage>
        <taxon>Eukaryota</taxon>
        <taxon>Viridiplantae</taxon>
        <taxon>Streptophyta</taxon>
        <taxon>Embryophyta</taxon>
        <taxon>Tracheophyta</taxon>
        <taxon>Spermatophyta</taxon>
        <taxon>Magnoliopsida</taxon>
        <taxon>eudicotyledons</taxon>
        <taxon>Gunneridae</taxon>
        <taxon>Pentapetalae</taxon>
        <taxon>rosids</taxon>
        <taxon>malvids</taxon>
        <taxon>Brassicales</taxon>
        <taxon>Brassicaceae</taxon>
        <taxon>Brassiceae</taxon>
        <taxon>Brassica</taxon>
    </lineage>
</organism>
<dbReference type="InterPro" id="IPR036397">
    <property type="entry name" value="RNaseH_sf"/>
</dbReference>